<keyword evidence="3" id="KW-1185">Reference proteome</keyword>
<dbReference type="Proteomes" id="UP000609323">
    <property type="component" value="Unassembled WGS sequence"/>
</dbReference>
<dbReference type="InterPro" id="IPR011008">
    <property type="entry name" value="Dimeric_a/b-barrel"/>
</dbReference>
<gene>
    <name evidence="2" type="ORF">GCM10010917_06350</name>
</gene>
<feature type="domain" description="Stress-response A/B barrel" evidence="1">
    <location>
        <begin position="2"/>
        <end position="93"/>
    </location>
</feature>
<dbReference type="PROSITE" id="PS51502">
    <property type="entry name" value="S_R_A_B_BARREL"/>
    <property type="match status" value="1"/>
</dbReference>
<evidence type="ECO:0000259" key="1">
    <source>
        <dbReference type="PROSITE" id="PS51502"/>
    </source>
</evidence>
<comment type="caution">
    <text evidence="2">The sequence shown here is derived from an EMBL/GenBank/DDBJ whole genome shotgun (WGS) entry which is preliminary data.</text>
</comment>
<dbReference type="SMART" id="SM00886">
    <property type="entry name" value="Dabb"/>
    <property type="match status" value="1"/>
</dbReference>
<dbReference type="PANTHER" id="PTHR37832">
    <property type="entry name" value="BLL2683 PROTEIN"/>
    <property type="match status" value="1"/>
</dbReference>
<accession>A0ABQ1FNN7</accession>
<dbReference type="EMBL" id="BMHF01000001">
    <property type="protein sequence ID" value="GGA24243.1"/>
    <property type="molecule type" value="Genomic_DNA"/>
</dbReference>
<name>A0ABQ1FNN7_9BACL</name>
<proteinExistence type="predicted"/>
<dbReference type="Gene3D" id="3.30.70.100">
    <property type="match status" value="1"/>
</dbReference>
<organism evidence="2 3">
    <name type="scientific">Paenibacillus physcomitrellae</name>
    <dbReference type="NCBI Taxonomy" id="1619311"/>
    <lineage>
        <taxon>Bacteria</taxon>
        <taxon>Bacillati</taxon>
        <taxon>Bacillota</taxon>
        <taxon>Bacilli</taxon>
        <taxon>Bacillales</taxon>
        <taxon>Paenibacillaceae</taxon>
        <taxon>Paenibacillus</taxon>
    </lineage>
</organism>
<dbReference type="Pfam" id="PF07876">
    <property type="entry name" value="Dabb"/>
    <property type="match status" value="1"/>
</dbReference>
<evidence type="ECO:0000313" key="3">
    <source>
        <dbReference type="Proteomes" id="UP000609323"/>
    </source>
</evidence>
<dbReference type="SUPFAM" id="SSF54909">
    <property type="entry name" value="Dimeric alpha+beta barrel"/>
    <property type="match status" value="1"/>
</dbReference>
<dbReference type="InterPro" id="IPR013097">
    <property type="entry name" value="Dabb"/>
</dbReference>
<dbReference type="PANTHER" id="PTHR37832:SF1">
    <property type="entry name" value="STRESS-RESPONSE A_B BARREL DOMAIN-CONTAINING PROTEIN"/>
    <property type="match status" value="1"/>
</dbReference>
<protein>
    <recommendedName>
        <fullName evidence="1">Stress-response A/B barrel domain-containing protein</fullName>
    </recommendedName>
</protein>
<reference evidence="3" key="1">
    <citation type="journal article" date="2019" name="Int. J. Syst. Evol. Microbiol.">
        <title>The Global Catalogue of Microorganisms (GCM) 10K type strain sequencing project: providing services to taxonomists for standard genome sequencing and annotation.</title>
        <authorList>
            <consortium name="The Broad Institute Genomics Platform"/>
            <consortium name="The Broad Institute Genome Sequencing Center for Infectious Disease"/>
            <person name="Wu L."/>
            <person name="Ma J."/>
        </authorList>
    </citation>
    <scope>NUCLEOTIDE SEQUENCE [LARGE SCALE GENOMIC DNA]</scope>
    <source>
        <strain evidence="3">CGMCC 1.15044</strain>
    </source>
</reference>
<sequence>MIINHLLLKLKDRSPEQIEHTRSVLLGMKGKIDVLIDIQAEANVRPGPSAHDLILITKFESMADMEKYLAHPVHLDVARFIGSVLDTQASVCCEV</sequence>
<evidence type="ECO:0000313" key="2">
    <source>
        <dbReference type="EMBL" id="GGA24243.1"/>
    </source>
</evidence>
<dbReference type="RefSeq" id="WP_094093189.1">
    <property type="nucleotide sequence ID" value="NZ_BMHF01000001.1"/>
</dbReference>